<dbReference type="EMBL" id="SPQT01000083">
    <property type="protein sequence ID" value="TFV35885.1"/>
    <property type="molecule type" value="Genomic_DNA"/>
</dbReference>
<dbReference type="InterPro" id="IPR017853">
    <property type="entry name" value="GH"/>
</dbReference>
<dbReference type="Gene3D" id="2.60.40.10">
    <property type="entry name" value="Immunoglobulins"/>
    <property type="match status" value="2"/>
</dbReference>
<feature type="domain" description="Bacterial Ig" evidence="2">
    <location>
        <begin position="523"/>
        <end position="595"/>
    </location>
</feature>
<evidence type="ECO:0000313" key="5">
    <source>
        <dbReference type="Proteomes" id="UP000297966"/>
    </source>
</evidence>
<dbReference type="InterPro" id="IPR041498">
    <property type="entry name" value="Big_6"/>
</dbReference>
<dbReference type="Pfam" id="PF07483">
    <property type="entry name" value="W_rich_C"/>
    <property type="match status" value="1"/>
</dbReference>
<dbReference type="Proteomes" id="UP000297966">
    <property type="component" value="Unassembled WGS sequence"/>
</dbReference>
<evidence type="ECO:0000313" key="4">
    <source>
        <dbReference type="EMBL" id="TFV35885.1"/>
    </source>
</evidence>
<gene>
    <name evidence="4" type="ORF">E4K65_46080</name>
</gene>
<feature type="non-terminal residue" evidence="4">
    <location>
        <position position="718"/>
    </location>
</feature>
<evidence type="ECO:0008006" key="6">
    <source>
        <dbReference type="Google" id="ProtNLM"/>
    </source>
</evidence>
<evidence type="ECO:0000259" key="1">
    <source>
        <dbReference type="Pfam" id="PF07483"/>
    </source>
</evidence>
<dbReference type="InterPro" id="IPR013783">
    <property type="entry name" value="Ig-like_fold"/>
</dbReference>
<dbReference type="Pfam" id="PF19077">
    <property type="entry name" value="Big_13"/>
    <property type="match status" value="1"/>
</dbReference>
<name>A0A4Y9KXL2_9BRAD</name>
<dbReference type="RefSeq" id="WP_235886061.1">
    <property type="nucleotide sequence ID" value="NZ_SPQT01000083.1"/>
</dbReference>
<evidence type="ECO:0000259" key="3">
    <source>
        <dbReference type="Pfam" id="PF19077"/>
    </source>
</evidence>
<organism evidence="4 5">
    <name type="scientific">Bradyrhizobium niftali</name>
    <dbReference type="NCBI Taxonomy" id="2560055"/>
    <lineage>
        <taxon>Bacteria</taxon>
        <taxon>Pseudomonadati</taxon>
        <taxon>Pseudomonadota</taxon>
        <taxon>Alphaproteobacteria</taxon>
        <taxon>Hyphomicrobiales</taxon>
        <taxon>Nitrobacteraceae</taxon>
        <taxon>Bradyrhizobium</taxon>
    </lineage>
</organism>
<keyword evidence="5" id="KW-1185">Reference proteome</keyword>
<accession>A0A4Y9KXL2</accession>
<feature type="domain" description="Bacterial Ig-like" evidence="3">
    <location>
        <begin position="430"/>
        <end position="518"/>
    </location>
</feature>
<sequence>MTTAISNVTAIDAAKFVQSIGVNTHLGNWTVYENVGLVESSLAYLGVTTVRDGSMFSTAHAQAAYSQLASDGIKFDFFTPPGTNLSTFIKQLDAFVAAHPNGLFAIEGPNEVDIQTFSYNGSSSLSSAAAFQKALYAAVQADANLADVPVYNLTLSQPNSANYSQVGNLSSSADYANIHAYVWSGATPNQVLLNDVKIAQWDAAGLPVIFTETGYDTMTGDPMSGVDQTVQAKYTLDTLMDAFKDGVAQTFLYELFDEASDPNFTNKEAHFGLFNNDGSPKLVATAIHNLTTILSDPNASQPFTPGGLAYSLDNMPSSASQMLLEKHNGTFDLVVWDEHVIWDPNLKKEIASPTSDVTVNLGKSYGVVYVYDPLVGTSPIAIYTNVSKLHVALTDHPLVIQVGDGSVTSGTSSAGTVADTTAPAAPSIATFSPDSSVAGDGITKANQLTLAGTAEAGSKVLVFDGATQVGTATVDASGNWSFATGTLVDGAHVFTGQAVDAAGNISVASSALNVAVDTVAPNAPTIVSDTLAASNTMAVAGTAEAGSTIKLYEGSSLLGTAVTTSNGVWSITTGSLAQGAHVFTATATDAAGNSSGLSAAFDPVVGTLIEAAGTTSLISAGNNFYLSSAGTDVLLKFGGTAYVAGQFSGWAPIGAEATSTGFEVAWKNSTTGVYTVWNTDSNGNFTSSLLSNVSGTSASFESIETLFNQDLNRDGVIG</sequence>
<dbReference type="SUPFAM" id="SSF51445">
    <property type="entry name" value="(Trans)glycosidases"/>
    <property type="match status" value="1"/>
</dbReference>
<feature type="domain" description="Tryptophan-rich" evidence="1">
    <location>
        <begin position="620"/>
        <end position="718"/>
    </location>
</feature>
<dbReference type="Gene3D" id="3.20.20.80">
    <property type="entry name" value="Glycosidases"/>
    <property type="match status" value="1"/>
</dbReference>
<dbReference type="Pfam" id="PF17936">
    <property type="entry name" value="Big_6"/>
    <property type="match status" value="1"/>
</dbReference>
<dbReference type="InterPro" id="IPR044016">
    <property type="entry name" value="Big_13"/>
</dbReference>
<comment type="caution">
    <text evidence="4">The sequence shown here is derived from an EMBL/GenBank/DDBJ whole genome shotgun (WGS) entry which is preliminary data.</text>
</comment>
<protein>
    <recommendedName>
        <fullName evidence="6">Bacterial Ig-like domain-containing protein</fullName>
    </recommendedName>
</protein>
<reference evidence="4 5" key="1">
    <citation type="submission" date="2019-03" db="EMBL/GenBank/DDBJ databases">
        <title>Bradyrhizobium diversity isolated from nodules of Chamaecrista fasciculata.</title>
        <authorList>
            <person name="Klepa M.S."/>
            <person name="Urquiaga M.O."/>
            <person name="Hungria M."/>
            <person name="Delamuta J.R."/>
        </authorList>
    </citation>
    <scope>NUCLEOTIDE SEQUENCE [LARGE SCALE GENOMIC DNA]</scope>
    <source>
        <strain evidence="4 5">CNPSo 3448</strain>
    </source>
</reference>
<dbReference type="NCBIfam" id="NF033510">
    <property type="entry name" value="Ca_tandemer"/>
    <property type="match status" value="2"/>
</dbReference>
<dbReference type="InterPro" id="IPR011121">
    <property type="entry name" value="Trp-rich_dom"/>
</dbReference>
<dbReference type="AlphaFoldDB" id="A0A4Y9KXL2"/>
<evidence type="ECO:0000259" key="2">
    <source>
        <dbReference type="Pfam" id="PF17936"/>
    </source>
</evidence>
<proteinExistence type="predicted"/>